<accession>A0A183P833</accession>
<protein>
    <submittedName>
        <fullName evidence="1">Uncharacterized protein</fullName>
    </submittedName>
</protein>
<proteinExistence type="predicted"/>
<dbReference type="AlphaFoldDB" id="A0A183P833"/>
<keyword evidence="2" id="KW-1185">Reference proteome</keyword>
<name>A0A183P833_9TREM</name>
<gene>
    <name evidence="1" type="ORF">SMTD_LOCUS10519</name>
</gene>
<sequence>MNQRIFLADINYLVRYPCLNITARPHFHILPHLKAAVFYIKKNLLRNNSTTKYFNTPSFGNTLVRPAFASLTTLNRENYYYRERN</sequence>
<organism evidence="1 2">
    <name type="scientific">Schistosoma mattheei</name>
    <dbReference type="NCBI Taxonomy" id="31246"/>
    <lineage>
        <taxon>Eukaryota</taxon>
        <taxon>Metazoa</taxon>
        <taxon>Spiralia</taxon>
        <taxon>Lophotrochozoa</taxon>
        <taxon>Platyhelminthes</taxon>
        <taxon>Trematoda</taxon>
        <taxon>Digenea</taxon>
        <taxon>Strigeidida</taxon>
        <taxon>Schistosomatoidea</taxon>
        <taxon>Schistosomatidae</taxon>
        <taxon>Schistosoma</taxon>
    </lineage>
</organism>
<evidence type="ECO:0000313" key="1">
    <source>
        <dbReference type="EMBL" id="VDP54845.1"/>
    </source>
</evidence>
<dbReference type="EMBL" id="UZAL01030643">
    <property type="protein sequence ID" value="VDP54845.1"/>
    <property type="molecule type" value="Genomic_DNA"/>
</dbReference>
<dbReference type="Proteomes" id="UP000269396">
    <property type="component" value="Unassembled WGS sequence"/>
</dbReference>
<reference evidence="1 2" key="1">
    <citation type="submission" date="2018-11" db="EMBL/GenBank/DDBJ databases">
        <authorList>
            <consortium name="Pathogen Informatics"/>
        </authorList>
    </citation>
    <scope>NUCLEOTIDE SEQUENCE [LARGE SCALE GENOMIC DNA]</scope>
    <source>
        <strain>Denwood</strain>
        <strain evidence="2">Zambia</strain>
    </source>
</reference>
<evidence type="ECO:0000313" key="2">
    <source>
        <dbReference type="Proteomes" id="UP000269396"/>
    </source>
</evidence>